<comment type="caution">
    <text evidence="1">The sequence shown here is derived from an EMBL/GenBank/DDBJ whole genome shotgun (WGS) entry which is preliminary data.</text>
</comment>
<dbReference type="EMBL" id="BPLQ01010294">
    <property type="protein sequence ID" value="GIY49804.1"/>
    <property type="molecule type" value="Genomic_DNA"/>
</dbReference>
<organism evidence="1 2">
    <name type="scientific">Caerostris darwini</name>
    <dbReference type="NCBI Taxonomy" id="1538125"/>
    <lineage>
        <taxon>Eukaryota</taxon>
        <taxon>Metazoa</taxon>
        <taxon>Ecdysozoa</taxon>
        <taxon>Arthropoda</taxon>
        <taxon>Chelicerata</taxon>
        <taxon>Arachnida</taxon>
        <taxon>Araneae</taxon>
        <taxon>Araneomorphae</taxon>
        <taxon>Entelegynae</taxon>
        <taxon>Araneoidea</taxon>
        <taxon>Araneidae</taxon>
        <taxon>Caerostris</taxon>
    </lineage>
</organism>
<evidence type="ECO:0000313" key="2">
    <source>
        <dbReference type="Proteomes" id="UP001054837"/>
    </source>
</evidence>
<accession>A0AAV4TUK8</accession>
<sequence>MLLRGRSDFLLSHPLTTRLIPSSLFFSFLPSPRELLRKATCVRSSGTVFVTRCVAPPRTNQSGESRQTSQHALRHEEVGSSALLVTHEFSPWHENELIASVLGLNR</sequence>
<keyword evidence="2" id="KW-1185">Reference proteome</keyword>
<proteinExistence type="predicted"/>
<dbReference type="AlphaFoldDB" id="A0AAV4TUK8"/>
<protein>
    <submittedName>
        <fullName evidence="1">Uncharacterized protein</fullName>
    </submittedName>
</protein>
<name>A0AAV4TUK8_9ARAC</name>
<dbReference type="Proteomes" id="UP001054837">
    <property type="component" value="Unassembled WGS sequence"/>
</dbReference>
<reference evidence="1 2" key="1">
    <citation type="submission" date="2021-06" db="EMBL/GenBank/DDBJ databases">
        <title>Caerostris darwini draft genome.</title>
        <authorList>
            <person name="Kono N."/>
            <person name="Arakawa K."/>
        </authorList>
    </citation>
    <scope>NUCLEOTIDE SEQUENCE [LARGE SCALE GENOMIC DNA]</scope>
</reference>
<gene>
    <name evidence="1" type="ORF">CDAR_576131</name>
</gene>
<evidence type="ECO:0000313" key="1">
    <source>
        <dbReference type="EMBL" id="GIY49804.1"/>
    </source>
</evidence>